<dbReference type="EMBL" id="UAPV01000001">
    <property type="protein sequence ID" value="SPT70081.1"/>
    <property type="molecule type" value="Genomic_DNA"/>
</dbReference>
<name>A0A2X0VDI2_9GAMM</name>
<dbReference type="RefSeq" id="WP_113744192.1">
    <property type="nucleotide sequence ID" value="NZ_UAPU01000005.1"/>
</dbReference>
<accession>A0A2X0VDI2</accession>
<reference evidence="1 2" key="1">
    <citation type="submission" date="2018-06" db="EMBL/GenBank/DDBJ databases">
        <authorList>
            <consortium name="Pathogen Informatics"/>
            <person name="Doyle S."/>
        </authorList>
    </citation>
    <scope>NUCLEOTIDE SEQUENCE [LARGE SCALE GENOMIC DNA]</scope>
    <source>
        <strain evidence="1 2">NCTC13093</strain>
    </source>
</reference>
<proteinExistence type="predicted"/>
<dbReference type="Proteomes" id="UP000250086">
    <property type="component" value="Unassembled WGS sequence"/>
</dbReference>
<protein>
    <submittedName>
        <fullName evidence="1">Uncharacterized protein</fullName>
    </submittedName>
</protein>
<organism evidence="1 2">
    <name type="scientific">Anaerobiospirillum thomasii</name>
    <dbReference type="NCBI Taxonomy" id="179995"/>
    <lineage>
        <taxon>Bacteria</taxon>
        <taxon>Pseudomonadati</taxon>
        <taxon>Pseudomonadota</taxon>
        <taxon>Gammaproteobacteria</taxon>
        <taxon>Aeromonadales</taxon>
        <taxon>Succinivibrionaceae</taxon>
        <taxon>Anaerobiospirillum</taxon>
    </lineage>
</organism>
<sequence>MRYMTIADVRDIARVKDCNGRHTEFRHLLSQYAIWSRIGLDNPKYVTFLGIKGSEGEIAEGKRNVLYITDEIGLFIDNKVSIVRFHDELGYKLFKEIYINNYNIEDLTSLSYMRKAFKREGYYLEDRNASELLALFIEKIRQRCVA</sequence>
<dbReference type="AlphaFoldDB" id="A0A2X0VDI2"/>
<evidence type="ECO:0000313" key="2">
    <source>
        <dbReference type="Proteomes" id="UP000250086"/>
    </source>
</evidence>
<gene>
    <name evidence="1" type="ORF">NCTC13093_01486</name>
</gene>
<evidence type="ECO:0000313" key="1">
    <source>
        <dbReference type="EMBL" id="SPT70081.1"/>
    </source>
</evidence>
<keyword evidence="2" id="KW-1185">Reference proteome</keyword>